<dbReference type="SUPFAM" id="SSF48264">
    <property type="entry name" value="Cytochrome P450"/>
    <property type="match status" value="1"/>
</dbReference>
<dbReference type="FunFam" id="1.10.630.10:FF:000047">
    <property type="entry name" value="Cytochrome P450 monooxygenase"/>
    <property type="match status" value="1"/>
</dbReference>
<dbReference type="PANTHER" id="PTHR24305:SF29">
    <property type="entry name" value="BENZOATE-PARA-HYDROXYLASE"/>
    <property type="match status" value="1"/>
</dbReference>
<evidence type="ECO:0000256" key="8">
    <source>
        <dbReference type="PIRSR" id="PIRSR602401-1"/>
    </source>
</evidence>
<evidence type="ECO:0000313" key="12">
    <source>
        <dbReference type="Proteomes" id="UP001187682"/>
    </source>
</evidence>
<evidence type="ECO:0000256" key="5">
    <source>
        <dbReference type="ARBA" id="ARBA00023002"/>
    </source>
</evidence>
<dbReference type="Pfam" id="PF00067">
    <property type="entry name" value="p450"/>
    <property type="match status" value="1"/>
</dbReference>
<dbReference type="GO" id="GO:0005506">
    <property type="term" value="F:iron ion binding"/>
    <property type="evidence" value="ECO:0007669"/>
    <property type="project" value="InterPro"/>
</dbReference>
<accession>A0AAE8MVU0</accession>
<evidence type="ECO:0000256" key="9">
    <source>
        <dbReference type="RuleBase" id="RU000461"/>
    </source>
</evidence>
<dbReference type="EMBL" id="ONZQ02000003">
    <property type="protein sequence ID" value="SPO00330.1"/>
    <property type="molecule type" value="Genomic_DNA"/>
</dbReference>
<gene>
    <name evidence="11" type="ORF">DNG_03175</name>
</gene>
<dbReference type="GO" id="GO:0020037">
    <property type="term" value="F:heme binding"/>
    <property type="evidence" value="ECO:0007669"/>
    <property type="project" value="InterPro"/>
</dbReference>
<dbReference type="PROSITE" id="PS00086">
    <property type="entry name" value="CYTOCHROME_P450"/>
    <property type="match status" value="1"/>
</dbReference>
<protein>
    <submittedName>
        <fullName evidence="11">Related to cytochrome P450 CYP3/CYP5/CYP6/CYP9 subfamilies</fullName>
    </submittedName>
</protein>
<dbReference type="GO" id="GO:0004497">
    <property type="term" value="F:monooxygenase activity"/>
    <property type="evidence" value="ECO:0007669"/>
    <property type="project" value="UniProtKB-KW"/>
</dbReference>
<dbReference type="Proteomes" id="UP001187682">
    <property type="component" value="Unassembled WGS sequence"/>
</dbReference>
<evidence type="ECO:0000256" key="1">
    <source>
        <dbReference type="ARBA" id="ARBA00001971"/>
    </source>
</evidence>
<evidence type="ECO:0000256" key="10">
    <source>
        <dbReference type="SAM" id="Phobius"/>
    </source>
</evidence>
<evidence type="ECO:0000256" key="4">
    <source>
        <dbReference type="ARBA" id="ARBA00022723"/>
    </source>
</evidence>
<evidence type="ECO:0000313" key="11">
    <source>
        <dbReference type="EMBL" id="SPO00330.1"/>
    </source>
</evidence>
<sequence>MADPFYETGWLIPLGLLVVVLPLPCYFLYNIFLHPLRSYAGPWYTKASLIWYLYHSFVGDYHIATLELHLKYGPVVRVAPNELAYTDPQAWKDIYGHRSGQPENVKDPSRALDDNPDHPSILFAGREEHSKVRRLLSNAFSDKAIREQEHIISSYVDLMIRGLHQICEEPVDMTKWYNFTTFDIIGHLAFAESFDCLTSSSYHPWIEIIFSTFKFVTWLRALKRLAPGFSSFVRRLIPKRIIREHESNFALSKEKLLRRKERRPEYTDFMTHLLLAEEKGQMPMESVLSNAPVLVVAGSETTATLLSGATFYLSQHPRVYKLLVEEIRSAFQGPSEITVASTGGLKYLLAVLDEALRLYPPLVNNHTRLTPAGGAMIAGRWVPPNTMVGINQYSAFRSPDNFHRSEEFVPERSLNTDDPQWARDKRQVIQPFSFGPRNCIGRNLAYVEMRLIMSRLLFEFDLELQKESGDWLNQKVFASYEKKPLFVKLCPVRRQ</sequence>
<evidence type="ECO:0000256" key="7">
    <source>
        <dbReference type="ARBA" id="ARBA00023033"/>
    </source>
</evidence>
<evidence type="ECO:0000256" key="3">
    <source>
        <dbReference type="ARBA" id="ARBA00022617"/>
    </source>
</evidence>
<feature type="transmembrane region" description="Helical" evidence="10">
    <location>
        <begin position="12"/>
        <end position="32"/>
    </location>
</feature>
<name>A0AAE8MVU0_9PEZI</name>
<dbReference type="InterPro" id="IPR017972">
    <property type="entry name" value="Cyt_P450_CS"/>
</dbReference>
<comment type="caution">
    <text evidence="11">The sequence shown here is derived from an EMBL/GenBank/DDBJ whole genome shotgun (WGS) entry which is preliminary data.</text>
</comment>
<keyword evidence="6 8" id="KW-0408">Iron</keyword>
<feature type="binding site" description="axial binding residue" evidence="8">
    <location>
        <position position="439"/>
    </location>
    <ligand>
        <name>heme</name>
        <dbReference type="ChEBI" id="CHEBI:30413"/>
    </ligand>
    <ligandPart>
        <name>Fe</name>
        <dbReference type="ChEBI" id="CHEBI:18248"/>
    </ligandPart>
</feature>
<dbReference type="Gene3D" id="1.10.630.10">
    <property type="entry name" value="Cytochrome P450"/>
    <property type="match status" value="1"/>
</dbReference>
<evidence type="ECO:0000256" key="2">
    <source>
        <dbReference type="ARBA" id="ARBA00010617"/>
    </source>
</evidence>
<keyword evidence="4 8" id="KW-0479">Metal-binding</keyword>
<dbReference type="AlphaFoldDB" id="A0AAE8MVU0"/>
<keyword evidence="10" id="KW-1133">Transmembrane helix</keyword>
<dbReference type="GO" id="GO:0016705">
    <property type="term" value="F:oxidoreductase activity, acting on paired donors, with incorporation or reduction of molecular oxygen"/>
    <property type="evidence" value="ECO:0007669"/>
    <property type="project" value="InterPro"/>
</dbReference>
<keyword evidence="10" id="KW-0812">Transmembrane</keyword>
<evidence type="ECO:0000256" key="6">
    <source>
        <dbReference type="ARBA" id="ARBA00023004"/>
    </source>
</evidence>
<dbReference type="PANTHER" id="PTHR24305">
    <property type="entry name" value="CYTOCHROME P450"/>
    <property type="match status" value="1"/>
</dbReference>
<dbReference type="CDD" id="cd11058">
    <property type="entry name" value="CYP60B-like"/>
    <property type="match status" value="1"/>
</dbReference>
<keyword evidence="3 8" id="KW-0349">Heme</keyword>
<keyword evidence="5 9" id="KW-0560">Oxidoreductase</keyword>
<comment type="cofactor">
    <cofactor evidence="1 8">
        <name>heme</name>
        <dbReference type="ChEBI" id="CHEBI:30413"/>
    </cofactor>
</comment>
<dbReference type="PRINTS" id="PR00385">
    <property type="entry name" value="P450"/>
</dbReference>
<proteinExistence type="inferred from homology"/>
<keyword evidence="12" id="KW-1185">Reference proteome</keyword>
<dbReference type="PRINTS" id="PR00463">
    <property type="entry name" value="EP450I"/>
</dbReference>
<dbReference type="InterPro" id="IPR050121">
    <property type="entry name" value="Cytochrome_P450_monoxygenase"/>
</dbReference>
<reference evidence="11" key="1">
    <citation type="submission" date="2018-03" db="EMBL/GenBank/DDBJ databases">
        <authorList>
            <person name="Guldener U."/>
        </authorList>
    </citation>
    <scope>NUCLEOTIDE SEQUENCE</scope>
</reference>
<comment type="similarity">
    <text evidence="2 9">Belongs to the cytochrome P450 family.</text>
</comment>
<keyword evidence="7 9" id="KW-0503">Monooxygenase</keyword>
<dbReference type="InterPro" id="IPR002401">
    <property type="entry name" value="Cyt_P450_E_grp-I"/>
</dbReference>
<dbReference type="GO" id="GO:0009403">
    <property type="term" value="P:toxin biosynthetic process"/>
    <property type="evidence" value="ECO:0007669"/>
    <property type="project" value="UniProtKB-ARBA"/>
</dbReference>
<dbReference type="InterPro" id="IPR001128">
    <property type="entry name" value="Cyt_P450"/>
</dbReference>
<keyword evidence="10" id="KW-0472">Membrane</keyword>
<dbReference type="InterPro" id="IPR036396">
    <property type="entry name" value="Cyt_P450_sf"/>
</dbReference>
<organism evidence="11 12">
    <name type="scientific">Cephalotrichum gorgonifer</name>
    <dbReference type="NCBI Taxonomy" id="2041049"/>
    <lineage>
        <taxon>Eukaryota</taxon>
        <taxon>Fungi</taxon>
        <taxon>Dikarya</taxon>
        <taxon>Ascomycota</taxon>
        <taxon>Pezizomycotina</taxon>
        <taxon>Sordariomycetes</taxon>
        <taxon>Hypocreomycetidae</taxon>
        <taxon>Microascales</taxon>
        <taxon>Microascaceae</taxon>
        <taxon>Cephalotrichum</taxon>
    </lineage>
</organism>